<protein>
    <submittedName>
        <fullName evidence="1">Uncharacterized protein</fullName>
    </submittedName>
</protein>
<proteinExistence type="predicted"/>
<dbReference type="EMBL" id="GBEZ01011092">
    <property type="protein sequence ID" value="JAC74664.1"/>
    <property type="molecule type" value="Transcribed_RNA"/>
</dbReference>
<reference evidence="1" key="1">
    <citation type="submission" date="2014-05" db="EMBL/GenBank/DDBJ databases">
        <title>The transcriptome of the halophilic microalga Tetraselmis sp. GSL018 isolated from the Great Salt Lake, Utah.</title>
        <authorList>
            <person name="Jinkerson R.E."/>
            <person name="D'Adamo S."/>
            <person name="Posewitz M.C."/>
        </authorList>
    </citation>
    <scope>NUCLEOTIDE SEQUENCE</scope>
    <source>
        <strain evidence="1">GSL018</strain>
    </source>
</reference>
<sequence>TAGRTRVARSITATSLRAAYPRMLTARQQTSRSPNARRCDRATASDAKTWTVDSDEERVHPSLGRYDGEVIAGLQASKHGYCRVSARRRGFQSWLHSGTGPEP</sequence>
<gene>
    <name evidence="1" type="ORF">TSPGSL018_25349</name>
</gene>
<dbReference type="AlphaFoldDB" id="A0A061RVA0"/>
<evidence type="ECO:0000313" key="1">
    <source>
        <dbReference type="EMBL" id="JAC74664.1"/>
    </source>
</evidence>
<feature type="non-terminal residue" evidence="1">
    <location>
        <position position="1"/>
    </location>
</feature>
<organism evidence="1">
    <name type="scientific">Tetraselmis sp. GSL018</name>
    <dbReference type="NCBI Taxonomy" id="582737"/>
    <lineage>
        <taxon>Eukaryota</taxon>
        <taxon>Viridiplantae</taxon>
        <taxon>Chlorophyta</taxon>
        <taxon>core chlorophytes</taxon>
        <taxon>Chlorodendrophyceae</taxon>
        <taxon>Chlorodendrales</taxon>
        <taxon>Chlorodendraceae</taxon>
        <taxon>Tetraselmis</taxon>
    </lineage>
</organism>
<accession>A0A061RVA0</accession>
<name>A0A061RVA0_9CHLO</name>